<organism evidence="2">
    <name type="scientific">Dictyoglomus thermophilum</name>
    <dbReference type="NCBI Taxonomy" id="14"/>
    <lineage>
        <taxon>Bacteria</taxon>
        <taxon>Pseudomonadati</taxon>
        <taxon>Dictyoglomota</taxon>
        <taxon>Dictyoglomia</taxon>
        <taxon>Dictyoglomales</taxon>
        <taxon>Dictyoglomaceae</taxon>
        <taxon>Dictyoglomus</taxon>
    </lineage>
</organism>
<protein>
    <submittedName>
        <fullName evidence="2">Alpha/beta fold hydrolase</fullName>
    </submittedName>
</protein>
<name>A0A7C3RKG0_DICTH</name>
<dbReference type="EMBL" id="DTIN01000020">
    <property type="protein sequence ID" value="HFX13700.1"/>
    <property type="molecule type" value="Genomic_DNA"/>
</dbReference>
<dbReference type="InterPro" id="IPR029058">
    <property type="entry name" value="AB_hydrolase_fold"/>
</dbReference>
<dbReference type="PANTHER" id="PTHR12277:SF81">
    <property type="entry name" value="PROTEIN ABHD13"/>
    <property type="match status" value="1"/>
</dbReference>
<dbReference type="Pfam" id="PF12146">
    <property type="entry name" value="Hydrolase_4"/>
    <property type="match status" value="1"/>
</dbReference>
<dbReference type="PANTHER" id="PTHR12277">
    <property type="entry name" value="ALPHA/BETA HYDROLASE DOMAIN-CONTAINING PROTEIN"/>
    <property type="match status" value="1"/>
</dbReference>
<proteinExistence type="predicted"/>
<dbReference type="SUPFAM" id="SSF53474">
    <property type="entry name" value="alpha/beta-Hydrolases"/>
    <property type="match status" value="1"/>
</dbReference>
<sequence>MLLFLFFRIGTIILIANFFKRGTPKDDRVYSIIKNYPHLTYKSVQFKSNKSQILKGYIYWKKADKARKGIIVISHGFDQSHIDYINEINYFTNRGFYVMGFDNTGCGESEGESKIGIPQAVIDLDYALKFIEEKDDFKNTPILLFGVSWGGYAVCSLLSNPHRIAGVVSCAGFNSPHEMIKSFLIDSYGLGGRVISFYTNLFDRIRFGKLANITAIDGIKKSTIPILIMHSKDDDTVKLKVSIYEACKILNKPNVTLKIYDNKGHIVYLSDNAIRYYKQKNKEFEELARKYGGYKKIPKDVLDKFKKSIDRKLLNEIDQDIMDYIVKFFDKAIELAKAI</sequence>
<evidence type="ECO:0000259" key="1">
    <source>
        <dbReference type="Pfam" id="PF12146"/>
    </source>
</evidence>
<dbReference type="GO" id="GO:0016787">
    <property type="term" value="F:hydrolase activity"/>
    <property type="evidence" value="ECO:0007669"/>
    <property type="project" value="UniProtKB-KW"/>
</dbReference>
<dbReference type="AlphaFoldDB" id="A0A7C3RKG0"/>
<reference evidence="2" key="1">
    <citation type="journal article" date="2020" name="mSystems">
        <title>Genome- and Community-Level Interaction Insights into Carbon Utilization and Element Cycling Functions of Hydrothermarchaeota in Hydrothermal Sediment.</title>
        <authorList>
            <person name="Zhou Z."/>
            <person name="Liu Y."/>
            <person name="Xu W."/>
            <person name="Pan J."/>
            <person name="Luo Z.H."/>
            <person name="Li M."/>
        </authorList>
    </citation>
    <scope>NUCLEOTIDE SEQUENCE [LARGE SCALE GENOMIC DNA]</scope>
    <source>
        <strain evidence="2">SpSt-81</strain>
    </source>
</reference>
<dbReference type="InterPro" id="IPR022742">
    <property type="entry name" value="Hydrolase_4"/>
</dbReference>
<evidence type="ECO:0000313" key="2">
    <source>
        <dbReference type="EMBL" id="HFX13700.1"/>
    </source>
</evidence>
<comment type="caution">
    <text evidence="2">The sequence shown here is derived from an EMBL/GenBank/DDBJ whole genome shotgun (WGS) entry which is preliminary data.</text>
</comment>
<keyword evidence="2" id="KW-0378">Hydrolase</keyword>
<feature type="domain" description="Serine aminopeptidase S33" evidence="1">
    <location>
        <begin position="67"/>
        <end position="181"/>
    </location>
</feature>
<dbReference type="Gene3D" id="3.40.50.1820">
    <property type="entry name" value="alpha/beta hydrolase"/>
    <property type="match status" value="1"/>
</dbReference>
<accession>A0A7C3RKG0</accession>
<gene>
    <name evidence="2" type="ORF">ENW00_06040</name>
</gene>